<evidence type="ECO:0000259" key="1">
    <source>
        <dbReference type="Pfam" id="PF17900"/>
    </source>
</evidence>
<dbReference type="InterPro" id="IPR045357">
    <property type="entry name" value="Aminopeptidase_N-like_N"/>
</dbReference>
<keyword evidence="2" id="KW-0031">Aminopeptidase</keyword>
<comment type="caution">
    <text evidence="2">The sequence shown here is derived from an EMBL/GenBank/DDBJ whole genome shotgun (WGS) entry which is preliminary data.</text>
</comment>
<evidence type="ECO:0000313" key="2">
    <source>
        <dbReference type="EMBL" id="RWR99646.1"/>
    </source>
</evidence>
<dbReference type="STRING" id="299467.A0A443Q9C7"/>
<dbReference type="OrthoDB" id="5775594at2759"/>
<dbReference type="Gene3D" id="2.60.40.1730">
    <property type="entry name" value="tricorn interacting facor f3 domain"/>
    <property type="match status" value="1"/>
</dbReference>
<evidence type="ECO:0000313" key="3">
    <source>
        <dbReference type="Proteomes" id="UP000288716"/>
    </source>
</evidence>
<proteinExistence type="predicted"/>
<keyword evidence="2" id="KW-0645">Protease</keyword>
<dbReference type="Pfam" id="PF17900">
    <property type="entry name" value="Peptidase_M1_N"/>
    <property type="match status" value="1"/>
</dbReference>
<feature type="non-terminal residue" evidence="2">
    <location>
        <position position="1"/>
    </location>
</feature>
<protein>
    <submittedName>
        <fullName evidence="2">Puromycin-sensitive aminopeptidase-like protein</fullName>
    </submittedName>
</protein>
<dbReference type="Proteomes" id="UP000288716">
    <property type="component" value="Unassembled WGS sequence"/>
</dbReference>
<name>A0A443Q9C7_9ACAR</name>
<dbReference type="SUPFAM" id="SSF63737">
    <property type="entry name" value="Leukotriene A4 hydrolase N-terminal domain"/>
    <property type="match status" value="1"/>
</dbReference>
<accession>A0A443Q9C7</accession>
<dbReference type="GO" id="GO:0004177">
    <property type="term" value="F:aminopeptidase activity"/>
    <property type="evidence" value="ECO:0007669"/>
    <property type="project" value="UniProtKB-KW"/>
</dbReference>
<dbReference type="InterPro" id="IPR042097">
    <property type="entry name" value="Aminopeptidase_N-like_N_sf"/>
</dbReference>
<keyword evidence="3" id="KW-1185">Reference proteome</keyword>
<feature type="domain" description="Aminopeptidase N-like N-terminal" evidence="1">
    <location>
        <begin position="7"/>
        <end position="96"/>
    </location>
</feature>
<organism evidence="2 3">
    <name type="scientific">Leptotrombidium deliense</name>
    <dbReference type="NCBI Taxonomy" id="299467"/>
    <lineage>
        <taxon>Eukaryota</taxon>
        <taxon>Metazoa</taxon>
        <taxon>Ecdysozoa</taxon>
        <taxon>Arthropoda</taxon>
        <taxon>Chelicerata</taxon>
        <taxon>Arachnida</taxon>
        <taxon>Acari</taxon>
        <taxon>Acariformes</taxon>
        <taxon>Trombidiformes</taxon>
        <taxon>Prostigmata</taxon>
        <taxon>Anystina</taxon>
        <taxon>Parasitengona</taxon>
        <taxon>Trombiculoidea</taxon>
        <taxon>Trombiculidae</taxon>
        <taxon>Leptotrombidium</taxon>
    </lineage>
</organism>
<reference evidence="2 3" key="1">
    <citation type="journal article" date="2018" name="Gigascience">
        <title>Genomes of trombidid mites reveal novel predicted allergens and laterally-transferred genes associated with secondary metabolism.</title>
        <authorList>
            <person name="Dong X."/>
            <person name="Chaisiri K."/>
            <person name="Xia D."/>
            <person name="Armstrong S.D."/>
            <person name="Fang Y."/>
            <person name="Donnelly M.J."/>
            <person name="Kadowaki T."/>
            <person name="McGarry J.W."/>
            <person name="Darby A.C."/>
            <person name="Makepeace B.L."/>
        </authorList>
    </citation>
    <scope>NUCLEOTIDE SEQUENCE [LARGE SCALE GENOMIC DNA]</scope>
    <source>
        <strain evidence="2">UoL-UT</strain>
    </source>
</reference>
<sequence>LTPDVYPTHYDLQINQDLENLTFIGIEVIHLVFRSEKSTIKLHSLDINITAVKLNGNVDASISYCKSEQTVSLNFPVTVIGPGTLQITYQGAISDQKTFAHR</sequence>
<dbReference type="VEuPathDB" id="VectorBase:LDEU014553"/>
<dbReference type="EMBL" id="NCKV01062755">
    <property type="protein sequence ID" value="RWR99646.1"/>
    <property type="molecule type" value="Genomic_DNA"/>
</dbReference>
<dbReference type="AlphaFoldDB" id="A0A443Q9C7"/>
<gene>
    <name evidence="2" type="ORF">B4U80_14817</name>
</gene>
<keyword evidence="2" id="KW-0378">Hydrolase</keyword>